<protein>
    <recommendedName>
        <fullName evidence="5">Carbohydrate-binding module family 19 domain-containing protein</fullName>
    </recommendedName>
</protein>
<reference evidence="3 4" key="1">
    <citation type="journal article" date="2016" name="Mol. Biol. Evol.">
        <title>Genome-Wide Survey of Gut Fungi (Harpellales) Reveals the First Horizontally Transferred Ubiquitin Gene from a Mosquito Host.</title>
        <authorList>
            <person name="Wang Y."/>
            <person name="White M.M."/>
            <person name="Kvist S."/>
            <person name="Moncalvo J.M."/>
        </authorList>
    </citation>
    <scope>NUCLEOTIDE SEQUENCE [LARGE SCALE GENOMIC DNA]</scope>
    <source>
        <strain evidence="3 4">ALG-7-W6</strain>
    </source>
</reference>
<feature type="signal peptide" evidence="2">
    <location>
        <begin position="1"/>
        <end position="25"/>
    </location>
</feature>
<dbReference type="AlphaFoldDB" id="A0A1R0GQX7"/>
<evidence type="ECO:0000256" key="1">
    <source>
        <dbReference type="SAM" id="MobiDB-lite"/>
    </source>
</evidence>
<feature type="region of interest" description="Disordered" evidence="1">
    <location>
        <begin position="49"/>
        <end position="94"/>
    </location>
</feature>
<comment type="caution">
    <text evidence="3">The sequence shown here is derived from an EMBL/GenBank/DDBJ whole genome shotgun (WGS) entry which is preliminary data.</text>
</comment>
<dbReference type="EMBL" id="LSSL01004646">
    <property type="protein sequence ID" value="OLY79301.1"/>
    <property type="molecule type" value="Genomic_DNA"/>
</dbReference>
<organism evidence="3 4">
    <name type="scientific">Smittium mucronatum</name>
    <dbReference type="NCBI Taxonomy" id="133383"/>
    <lineage>
        <taxon>Eukaryota</taxon>
        <taxon>Fungi</taxon>
        <taxon>Fungi incertae sedis</taxon>
        <taxon>Zoopagomycota</taxon>
        <taxon>Kickxellomycotina</taxon>
        <taxon>Harpellomycetes</taxon>
        <taxon>Harpellales</taxon>
        <taxon>Legeriomycetaceae</taxon>
        <taxon>Smittium</taxon>
    </lineage>
</organism>
<feature type="compositionally biased region" description="Basic and acidic residues" evidence="1">
    <location>
        <begin position="116"/>
        <end position="156"/>
    </location>
</feature>
<feature type="compositionally biased region" description="Basic and acidic residues" evidence="1">
    <location>
        <begin position="49"/>
        <end position="65"/>
    </location>
</feature>
<evidence type="ECO:0000313" key="3">
    <source>
        <dbReference type="EMBL" id="OLY79301.1"/>
    </source>
</evidence>
<keyword evidence="4" id="KW-1185">Reference proteome</keyword>
<name>A0A1R0GQX7_9FUNG</name>
<evidence type="ECO:0000256" key="2">
    <source>
        <dbReference type="SAM" id="SignalP"/>
    </source>
</evidence>
<feature type="region of interest" description="Disordered" evidence="1">
    <location>
        <begin position="113"/>
        <end position="160"/>
    </location>
</feature>
<sequence>MYSISKKHLCLAAFVLALSFGKFSAAQDYENSQEIIYYDCDSSDWAEKIKQNSDELDSGNKKPIDQDNSDSKPLPVEQKFEDSDNWSEEQFGQEINESRAEYTELFDGVYDDSREEEIVPKGDDLEGDRGRSDSYIENKDRDRVQAQKHDELDGSSRHPSAGDKCITGRYECLYSDPKKFLQCDHGHFIVMNCGPGTRCVSDGEGYIFCA</sequence>
<evidence type="ECO:0000313" key="4">
    <source>
        <dbReference type="Proteomes" id="UP000187455"/>
    </source>
</evidence>
<proteinExistence type="predicted"/>
<keyword evidence="2" id="KW-0732">Signal</keyword>
<gene>
    <name evidence="3" type="ORF">AYI68_g6632</name>
</gene>
<dbReference type="OrthoDB" id="5569703at2759"/>
<evidence type="ECO:0008006" key="5">
    <source>
        <dbReference type="Google" id="ProtNLM"/>
    </source>
</evidence>
<accession>A0A1R0GQX7</accession>
<feature type="chain" id="PRO_5013339827" description="Carbohydrate-binding module family 19 domain-containing protein" evidence="2">
    <location>
        <begin position="26"/>
        <end position="210"/>
    </location>
</feature>
<dbReference type="Proteomes" id="UP000187455">
    <property type="component" value="Unassembled WGS sequence"/>
</dbReference>